<proteinExistence type="predicted"/>
<sequence length="171" mass="19000">MISGARYSWVPTNDMDRAPVGSATSSGRAAAAPPRFLSRSGASGAATAAAPGRARVRRGALEQRWRDRASQREIEIGEHYVAVLPDEDVLRLQVPVDDPQHVERTMPPLMSEDQIGVNSWQPICPKTPNNTSDRWACSLRGASFRYYYTILVLGRVRIIFKETISMWALSE</sequence>
<feature type="compositionally biased region" description="Low complexity" evidence="1">
    <location>
        <begin position="21"/>
        <end position="53"/>
    </location>
</feature>
<evidence type="ECO:0000313" key="3">
    <source>
        <dbReference type="Proteomes" id="UP001189122"/>
    </source>
</evidence>
<feature type="region of interest" description="Disordered" evidence="1">
    <location>
        <begin position="1"/>
        <end position="53"/>
    </location>
</feature>
<keyword evidence="3" id="KW-1185">Reference proteome</keyword>
<gene>
    <name evidence="2" type="ORF">SI7747_18020165</name>
</gene>
<dbReference type="EMBL" id="LR743605">
    <property type="protein sequence ID" value="CAA2634771.1"/>
    <property type="molecule type" value="Genomic_DNA"/>
</dbReference>
<accession>A0A7I8JU84</accession>
<evidence type="ECO:0000313" key="2">
    <source>
        <dbReference type="EMBL" id="CAA2634771.1"/>
    </source>
</evidence>
<reference evidence="2 3" key="1">
    <citation type="submission" date="2019-12" db="EMBL/GenBank/DDBJ databases">
        <authorList>
            <person name="Scholz U."/>
            <person name="Mascher M."/>
            <person name="Fiebig A."/>
        </authorList>
    </citation>
    <scope>NUCLEOTIDE SEQUENCE</scope>
</reference>
<dbReference type="EMBL" id="CACRZD030000018">
    <property type="protein sequence ID" value="CAA6673748.1"/>
    <property type="molecule type" value="Genomic_DNA"/>
</dbReference>
<evidence type="ECO:0000256" key="1">
    <source>
        <dbReference type="SAM" id="MobiDB-lite"/>
    </source>
</evidence>
<organism evidence="2">
    <name type="scientific">Spirodela intermedia</name>
    <name type="common">Intermediate duckweed</name>
    <dbReference type="NCBI Taxonomy" id="51605"/>
    <lineage>
        <taxon>Eukaryota</taxon>
        <taxon>Viridiplantae</taxon>
        <taxon>Streptophyta</taxon>
        <taxon>Embryophyta</taxon>
        <taxon>Tracheophyta</taxon>
        <taxon>Spermatophyta</taxon>
        <taxon>Magnoliopsida</taxon>
        <taxon>Liliopsida</taxon>
        <taxon>Araceae</taxon>
        <taxon>Lemnoideae</taxon>
        <taxon>Spirodela</taxon>
    </lineage>
</organism>
<dbReference type="AlphaFoldDB" id="A0A7I8JU84"/>
<name>A0A7I8JU84_SPIIN</name>
<dbReference type="Proteomes" id="UP001189122">
    <property type="component" value="Unassembled WGS sequence"/>
</dbReference>
<protein>
    <submittedName>
        <fullName evidence="2">Uncharacterized protein</fullName>
    </submittedName>
</protein>